<protein>
    <recommendedName>
        <fullName evidence="4">PKD domain-containing protein</fullName>
    </recommendedName>
</protein>
<dbReference type="PANTHER" id="PTHR21180">
    <property type="entry name" value="ENDONUCLEASE/EXONUCLEASE/PHOSPHATASE FAMILY DOMAIN-CONTAINING PROTEIN 1"/>
    <property type="match status" value="1"/>
</dbReference>
<keyword evidence="2" id="KW-0812">Transmembrane</keyword>
<keyword evidence="2" id="KW-0472">Membrane</keyword>
<name>A0A1F6CH06_9BACT</name>
<proteinExistence type="predicted"/>
<feature type="signal peptide" evidence="3">
    <location>
        <begin position="1"/>
        <end position="23"/>
    </location>
</feature>
<feature type="compositionally biased region" description="Low complexity" evidence="1">
    <location>
        <begin position="100"/>
        <end position="123"/>
    </location>
</feature>
<evidence type="ECO:0000259" key="4">
    <source>
        <dbReference type="PROSITE" id="PS50093"/>
    </source>
</evidence>
<dbReference type="NCBIfam" id="TIGR00426">
    <property type="entry name" value="competence protein ComEA helix-hairpin-helix repeat region"/>
    <property type="match status" value="1"/>
</dbReference>
<keyword evidence="2" id="KW-1133">Transmembrane helix</keyword>
<dbReference type="PROSITE" id="PS50093">
    <property type="entry name" value="PKD"/>
    <property type="match status" value="1"/>
</dbReference>
<dbReference type="InterPro" id="IPR035986">
    <property type="entry name" value="PKD_dom_sf"/>
</dbReference>
<organism evidence="5 6">
    <name type="scientific">Candidatus Kaiserbacteria bacterium RIFCSPHIGHO2_01_FULL_53_31</name>
    <dbReference type="NCBI Taxonomy" id="1798481"/>
    <lineage>
        <taxon>Bacteria</taxon>
        <taxon>Candidatus Kaiseribacteriota</taxon>
    </lineage>
</organism>
<feature type="region of interest" description="Disordered" evidence="1">
    <location>
        <begin position="88"/>
        <end position="123"/>
    </location>
</feature>
<dbReference type="SUPFAM" id="SSF47781">
    <property type="entry name" value="RuvA domain 2-like"/>
    <property type="match status" value="1"/>
</dbReference>
<dbReference type="GO" id="GO:0015627">
    <property type="term" value="C:type II protein secretion system complex"/>
    <property type="evidence" value="ECO:0007669"/>
    <property type="project" value="TreeGrafter"/>
</dbReference>
<feature type="chain" id="PRO_5009523361" description="PKD domain-containing protein" evidence="3">
    <location>
        <begin position="24"/>
        <end position="409"/>
    </location>
</feature>
<dbReference type="InterPro" id="IPR004509">
    <property type="entry name" value="Competence_ComEA_HhH"/>
</dbReference>
<evidence type="ECO:0000256" key="2">
    <source>
        <dbReference type="SAM" id="Phobius"/>
    </source>
</evidence>
<dbReference type="GO" id="GO:0006281">
    <property type="term" value="P:DNA repair"/>
    <property type="evidence" value="ECO:0007669"/>
    <property type="project" value="InterPro"/>
</dbReference>
<dbReference type="Pfam" id="PF12836">
    <property type="entry name" value="HHH_3"/>
    <property type="match status" value="1"/>
</dbReference>
<feature type="compositionally biased region" description="Acidic residues" evidence="1">
    <location>
        <begin position="90"/>
        <end position="99"/>
    </location>
</feature>
<dbReference type="Pfam" id="PF18911">
    <property type="entry name" value="PKD_4"/>
    <property type="match status" value="1"/>
</dbReference>
<reference evidence="5 6" key="1">
    <citation type="journal article" date="2016" name="Nat. Commun.">
        <title>Thousands of microbial genomes shed light on interconnected biogeochemical processes in an aquifer system.</title>
        <authorList>
            <person name="Anantharaman K."/>
            <person name="Brown C.T."/>
            <person name="Hug L.A."/>
            <person name="Sharon I."/>
            <person name="Castelle C.J."/>
            <person name="Probst A.J."/>
            <person name="Thomas B.C."/>
            <person name="Singh A."/>
            <person name="Wilkins M.J."/>
            <person name="Karaoz U."/>
            <person name="Brodie E.L."/>
            <person name="Williams K.H."/>
            <person name="Hubbard S.S."/>
            <person name="Banfield J.F."/>
        </authorList>
    </citation>
    <scope>NUCLEOTIDE SEQUENCE [LARGE SCALE GENOMIC DNA]</scope>
</reference>
<feature type="domain" description="PKD" evidence="4">
    <location>
        <begin position="158"/>
        <end position="196"/>
    </location>
</feature>
<dbReference type="EMBL" id="MFKU01000016">
    <property type="protein sequence ID" value="OGG48261.1"/>
    <property type="molecule type" value="Genomic_DNA"/>
</dbReference>
<dbReference type="PANTHER" id="PTHR21180:SF32">
    <property type="entry name" value="ENDONUCLEASE_EXONUCLEASE_PHOSPHATASE FAMILY DOMAIN-CONTAINING PROTEIN 1"/>
    <property type="match status" value="1"/>
</dbReference>
<gene>
    <name evidence="5" type="ORF">A2678_01605</name>
</gene>
<evidence type="ECO:0000313" key="5">
    <source>
        <dbReference type="EMBL" id="OGG48261.1"/>
    </source>
</evidence>
<dbReference type="GO" id="GO:0015628">
    <property type="term" value="P:protein secretion by the type II secretion system"/>
    <property type="evidence" value="ECO:0007669"/>
    <property type="project" value="TreeGrafter"/>
</dbReference>
<dbReference type="InterPro" id="IPR051675">
    <property type="entry name" value="Endo/Exo/Phosphatase_dom_1"/>
</dbReference>
<dbReference type="Gene3D" id="1.10.150.280">
    <property type="entry name" value="AF1531-like domain"/>
    <property type="match status" value="1"/>
</dbReference>
<evidence type="ECO:0000256" key="3">
    <source>
        <dbReference type="SAM" id="SignalP"/>
    </source>
</evidence>
<dbReference type="InterPro" id="IPR013783">
    <property type="entry name" value="Ig-like_fold"/>
</dbReference>
<dbReference type="GO" id="GO:0003677">
    <property type="term" value="F:DNA binding"/>
    <property type="evidence" value="ECO:0007669"/>
    <property type="project" value="InterPro"/>
</dbReference>
<dbReference type="InterPro" id="IPR010994">
    <property type="entry name" value="RuvA_2-like"/>
</dbReference>
<dbReference type="STRING" id="1798481.A2678_01605"/>
<sequence>MHMRTYFLVVLLLLLMLPVGAQAALMNINTADAVLLETLPGIGPAKAAAIIDYRTQHGSFAKKEDIQNVSGIGPSTYAALEAFITVGDTDTPEPADSETEAAATSTESGAAATKKSGTSSSKTPPVALTVEIAADPNAFIAVPLELSASAKTKNGIIDPAARVSWSFGDGSSGRGIKTTKTYRYAGTYLIVAEAVDGPTTGRDELVVTVRPAQVQIRSVTSEGILVANESNERLDLSGWALFASPGSFRVPRGTMLLPNTDVLFPSTVTKLSMTSTAILAYPGGGIAAQYPALQASASVSSSEHAAQPSSAVSSSYIKQTVDPRAARNQGNGQSVGSAINITRQAYVEEVSAPSATSELAALGAVTSPVSEEPALVAPPARDTSGIFRSPWVMGFLGVIALAGGALLVL</sequence>
<dbReference type="SMART" id="SM00278">
    <property type="entry name" value="HhH1"/>
    <property type="match status" value="2"/>
</dbReference>
<dbReference type="AlphaFoldDB" id="A0A1F6CH06"/>
<keyword evidence="3" id="KW-0732">Signal</keyword>
<evidence type="ECO:0000313" key="6">
    <source>
        <dbReference type="Proteomes" id="UP000178815"/>
    </source>
</evidence>
<feature type="transmembrane region" description="Helical" evidence="2">
    <location>
        <begin position="391"/>
        <end position="408"/>
    </location>
</feature>
<dbReference type="SUPFAM" id="SSF49299">
    <property type="entry name" value="PKD domain"/>
    <property type="match status" value="1"/>
</dbReference>
<dbReference type="Proteomes" id="UP000178815">
    <property type="component" value="Unassembled WGS sequence"/>
</dbReference>
<dbReference type="Gene3D" id="2.60.40.10">
    <property type="entry name" value="Immunoglobulins"/>
    <property type="match status" value="1"/>
</dbReference>
<comment type="caution">
    <text evidence="5">The sequence shown here is derived from an EMBL/GenBank/DDBJ whole genome shotgun (WGS) entry which is preliminary data.</text>
</comment>
<evidence type="ECO:0000256" key="1">
    <source>
        <dbReference type="SAM" id="MobiDB-lite"/>
    </source>
</evidence>
<dbReference type="InterPro" id="IPR000601">
    <property type="entry name" value="PKD_dom"/>
</dbReference>
<accession>A0A1F6CH06</accession>
<dbReference type="InterPro" id="IPR003583">
    <property type="entry name" value="Hlx-hairpin-Hlx_DNA-bd_motif"/>
</dbReference>